<dbReference type="AlphaFoldDB" id="A0A3S2V4H2"/>
<evidence type="ECO:0000313" key="4">
    <source>
        <dbReference type="Proteomes" id="UP000288587"/>
    </source>
</evidence>
<evidence type="ECO:0000256" key="2">
    <source>
        <dbReference type="SAM" id="SignalP"/>
    </source>
</evidence>
<feature type="chain" id="PRO_5018616370" evidence="2">
    <location>
        <begin position="20"/>
        <end position="178"/>
    </location>
</feature>
<comment type="caution">
    <text evidence="3">The sequence shown here is derived from an EMBL/GenBank/DDBJ whole genome shotgun (WGS) entry which is preliminary data.</text>
</comment>
<evidence type="ECO:0000256" key="1">
    <source>
        <dbReference type="SAM" id="MobiDB-lite"/>
    </source>
</evidence>
<gene>
    <name evidence="3" type="ORF">EOD73_03700</name>
</gene>
<name>A0A3S2V4H2_9BURK</name>
<keyword evidence="2" id="KW-0732">Signal</keyword>
<evidence type="ECO:0000313" key="3">
    <source>
        <dbReference type="EMBL" id="RVT88120.1"/>
    </source>
</evidence>
<reference evidence="3 4" key="1">
    <citation type="submission" date="2019-01" db="EMBL/GenBank/DDBJ databases">
        <authorList>
            <person name="Chen W.-M."/>
        </authorList>
    </citation>
    <scope>NUCLEOTIDE SEQUENCE [LARGE SCALE GENOMIC DNA]</scope>
    <source>
        <strain evidence="3 4">CCP-18</strain>
    </source>
</reference>
<organism evidence="3 4">
    <name type="scientific">Inhella crocodyli</name>
    <dbReference type="NCBI Taxonomy" id="2499851"/>
    <lineage>
        <taxon>Bacteria</taxon>
        <taxon>Pseudomonadati</taxon>
        <taxon>Pseudomonadota</taxon>
        <taxon>Betaproteobacteria</taxon>
        <taxon>Burkholderiales</taxon>
        <taxon>Sphaerotilaceae</taxon>
        <taxon>Inhella</taxon>
    </lineage>
</organism>
<protein>
    <submittedName>
        <fullName evidence="3">Uncharacterized protein</fullName>
    </submittedName>
</protein>
<dbReference type="Proteomes" id="UP000288587">
    <property type="component" value="Unassembled WGS sequence"/>
</dbReference>
<dbReference type="EMBL" id="SACM01000001">
    <property type="protein sequence ID" value="RVT88120.1"/>
    <property type="molecule type" value="Genomic_DNA"/>
</dbReference>
<proteinExistence type="predicted"/>
<feature type="signal peptide" evidence="2">
    <location>
        <begin position="1"/>
        <end position="19"/>
    </location>
</feature>
<dbReference type="RefSeq" id="WP_127680963.1">
    <property type="nucleotide sequence ID" value="NZ_SACM01000001.1"/>
</dbReference>
<feature type="compositionally biased region" description="Low complexity" evidence="1">
    <location>
        <begin position="45"/>
        <end position="67"/>
    </location>
</feature>
<accession>A0A3S2V4H2</accession>
<keyword evidence="4" id="KW-1185">Reference proteome</keyword>
<sequence>MRLILPLALAGLVSTALQAQTHPTHPEHPTLKASPTRPPVKKATKPSAKPAAMAQPSATEAPTGAEPEALDPDRLAVAPLVLVGEARCEHGKTVDVKPHPSLAGRFVLTHGKEAYTLTPQPTNTGVVRLENPRAGIVWLQVPIKSMLMDAKRGQRMADSCLHAEQVAEVEAMKAPKTP</sequence>
<dbReference type="OrthoDB" id="5297272at2"/>
<feature type="region of interest" description="Disordered" evidence="1">
    <location>
        <begin position="20"/>
        <end position="70"/>
    </location>
</feature>